<sequence>MKKIIFALLSSQFLFACGGSSDSPDKPEVIVQFPNIDDQIHNEIPTVDYQAGSIIKLVDFNGRQAIDYTEDMFDADFALHWKMVGKSGEHIDGVAKINDVNGDMKLAITSLKDEVKIGIHAGKDLTEANELYFLYELTFNADYDFAKGGKLPGLGGFNLSDANEVKPTGCKAEGQQTDAGFSLRSMFKEDGAAILYA</sequence>
<keyword evidence="1" id="KW-0732">Signal</keyword>
<reference evidence="3" key="1">
    <citation type="submission" date="2015-08" db="EMBL/GenBank/DDBJ databases">
        <title>Partial sequence of psychrophilic Colwellia sp.</title>
        <authorList>
            <person name="Pankowski J.A."/>
            <person name="Leong J.S."/>
            <person name="Nano F.E."/>
        </authorList>
    </citation>
    <scope>NUCLEOTIDE SEQUENCE</scope>
    <source>
        <strain evidence="3">C1</strain>
    </source>
</reference>
<dbReference type="Gene3D" id="2.60.120.200">
    <property type="match status" value="1"/>
</dbReference>
<feature type="signal peptide" evidence="1">
    <location>
        <begin position="1"/>
        <end position="16"/>
    </location>
</feature>
<dbReference type="AlphaFoldDB" id="A0A0P0LEG5"/>
<accession>A0A0P0LEG5</accession>
<dbReference type="PROSITE" id="PS51257">
    <property type="entry name" value="PROKAR_LIPOPROTEIN"/>
    <property type="match status" value="1"/>
</dbReference>
<evidence type="ECO:0000256" key="1">
    <source>
        <dbReference type="SAM" id="SignalP"/>
    </source>
</evidence>
<dbReference type="InterPro" id="IPR048958">
    <property type="entry name" value="Polysacc_lyase_14"/>
</dbReference>
<feature type="chain" id="PRO_5006050182" description="Polysaccharide lyase 14 domain-containing protein" evidence="1">
    <location>
        <begin position="17"/>
        <end position="197"/>
    </location>
</feature>
<evidence type="ECO:0000259" key="2">
    <source>
        <dbReference type="Pfam" id="PF21294"/>
    </source>
</evidence>
<protein>
    <recommendedName>
        <fullName evidence="2">Polysaccharide lyase 14 domain-containing protein</fullName>
    </recommendedName>
</protein>
<feature type="domain" description="Polysaccharide lyase 14" evidence="2">
    <location>
        <begin position="126"/>
        <end position="197"/>
    </location>
</feature>
<dbReference type="EMBL" id="KT428295">
    <property type="protein sequence ID" value="ALK44370.1"/>
    <property type="molecule type" value="Genomic_DNA"/>
</dbReference>
<name>A0A0P0LEG5_9GAMM</name>
<organism evidence="3">
    <name type="scientific">Colwellia sp. C1</name>
    <dbReference type="NCBI Taxonomy" id="1737566"/>
    <lineage>
        <taxon>Bacteria</taxon>
        <taxon>Pseudomonadati</taxon>
        <taxon>Pseudomonadota</taxon>
        <taxon>Gammaproteobacteria</taxon>
        <taxon>Alteromonadales</taxon>
        <taxon>Colwelliaceae</taxon>
        <taxon>Colwellia</taxon>
    </lineage>
</organism>
<evidence type="ECO:0000313" key="3">
    <source>
        <dbReference type="EMBL" id="ALK44370.1"/>
    </source>
</evidence>
<dbReference type="Pfam" id="PF21294">
    <property type="entry name" value="Polysacc_lyase_14"/>
    <property type="match status" value="1"/>
</dbReference>
<proteinExistence type="predicted"/>